<dbReference type="Pfam" id="PF12796">
    <property type="entry name" value="Ank_2"/>
    <property type="match status" value="1"/>
</dbReference>
<dbReference type="Proteomes" id="UP000283895">
    <property type="component" value="Unassembled WGS sequence"/>
</dbReference>
<evidence type="ECO:0000256" key="1">
    <source>
        <dbReference type="ARBA" id="ARBA00022737"/>
    </source>
</evidence>
<comment type="caution">
    <text evidence="3">The sequence shown here is derived from an EMBL/GenBank/DDBJ whole genome shotgun (WGS) entry which is preliminary data.</text>
</comment>
<proteinExistence type="predicted"/>
<dbReference type="InterPro" id="IPR002110">
    <property type="entry name" value="Ankyrin_rpt"/>
</dbReference>
<dbReference type="PANTHER" id="PTHR24198:SF165">
    <property type="entry name" value="ANKYRIN REPEAT-CONTAINING PROTEIN-RELATED"/>
    <property type="match status" value="1"/>
</dbReference>
<dbReference type="EMBL" id="LKEA01000076">
    <property type="protein sequence ID" value="ROV88729.1"/>
    <property type="molecule type" value="Genomic_DNA"/>
</dbReference>
<keyword evidence="2" id="KW-0040">ANK repeat</keyword>
<dbReference type="AlphaFoldDB" id="A0A423VCN1"/>
<sequence>MRLVNKLFDAAILTALTTRQTIDFEDPAIPHGLWQTLPCPWKARAMLARAKRLWTSAAEEQDKFLSFLAETIKALDQLTGLAKSEQLQEERNLMIAEAAAHLYSGSRTELNLDDNTMVALRGQNTLCGAIVLGNLPLVQSLLRDRPDIDVNIESPCFGLPLHLAAAWGHVAIFQHLLNIGAGPCALSHEAEEADPLLNHRQHTRSPKGSALRAAAGAGHGEIVQQLLGLPPDRRIPATSPEYSHAIVSAAQGGQTGCIELLVGATGKPLAEHPNELHEGMLWAAAQGGHLDVVSLLLDDPQLQLDVNAQRLGRFKNGSALHIAASRGDTALAKVLVERYGADVDLESYENGVGCSYEIAARAGHRETLEFLLTASGDETAVTSAFKSAARGAQVGILAWLVARYGREIAAAEAYPDVDANNNDTVGQVALLYAIVDPAPDVILFLVREAGVPLNGGFASLGGMLPVAVAKTESSRWIVDFLLRLGAEDVTVDEDDLRGNRHWETFTTKKEPLWVVRGVRVSERTWQWV</sequence>
<dbReference type="InterPro" id="IPR036770">
    <property type="entry name" value="Ankyrin_rpt-contain_sf"/>
</dbReference>
<evidence type="ECO:0000313" key="4">
    <source>
        <dbReference type="Proteomes" id="UP000283895"/>
    </source>
</evidence>
<keyword evidence="4" id="KW-1185">Reference proteome</keyword>
<dbReference type="OrthoDB" id="20872at2759"/>
<gene>
    <name evidence="3" type="ORF">VMCG_10044</name>
</gene>
<dbReference type="SUPFAM" id="SSF48403">
    <property type="entry name" value="Ankyrin repeat"/>
    <property type="match status" value="1"/>
</dbReference>
<dbReference type="PANTHER" id="PTHR24198">
    <property type="entry name" value="ANKYRIN REPEAT AND PROTEIN KINASE DOMAIN-CONTAINING PROTEIN"/>
    <property type="match status" value="1"/>
</dbReference>
<dbReference type="Gene3D" id="1.25.40.20">
    <property type="entry name" value="Ankyrin repeat-containing domain"/>
    <property type="match status" value="2"/>
</dbReference>
<evidence type="ECO:0000256" key="2">
    <source>
        <dbReference type="ARBA" id="ARBA00023043"/>
    </source>
</evidence>
<dbReference type="STRING" id="356882.A0A423VCN1"/>
<dbReference type="SMART" id="SM00248">
    <property type="entry name" value="ANK"/>
    <property type="match status" value="5"/>
</dbReference>
<keyword evidence="1" id="KW-0677">Repeat</keyword>
<accession>A0A423VCN1</accession>
<evidence type="ECO:0000313" key="3">
    <source>
        <dbReference type="EMBL" id="ROV88729.1"/>
    </source>
</evidence>
<protein>
    <submittedName>
        <fullName evidence="3">Uncharacterized protein</fullName>
    </submittedName>
</protein>
<organism evidence="3 4">
    <name type="scientific">Cytospora schulzeri</name>
    <dbReference type="NCBI Taxonomy" id="448051"/>
    <lineage>
        <taxon>Eukaryota</taxon>
        <taxon>Fungi</taxon>
        <taxon>Dikarya</taxon>
        <taxon>Ascomycota</taxon>
        <taxon>Pezizomycotina</taxon>
        <taxon>Sordariomycetes</taxon>
        <taxon>Sordariomycetidae</taxon>
        <taxon>Diaporthales</taxon>
        <taxon>Cytosporaceae</taxon>
        <taxon>Cytospora</taxon>
    </lineage>
</organism>
<reference evidence="3 4" key="1">
    <citation type="submission" date="2015-09" db="EMBL/GenBank/DDBJ databases">
        <title>Host preference determinants of Valsa canker pathogens revealed by comparative genomics.</title>
        <authorList>
            <person name="Yin Z."/>
            <person name="Huang L."/>
        </authorList>
    </citation>
    <scope>NUCLEOTIDE SEQUENCE [LARGE SCALE GENOMIC DNA]</scope>
    <source>
        <strain evidence="3 4">03-1</strain>
    </source>
</reference>
<name>A0A423VCN1_9PEZI</name>
<dbReference type="Pfam" id="PF00023">
    <property type="entry name" value="Ank"/>
    <property type="match status" value="1"/>
</dbReference>